<dbReference type="Gene3D" id="1.10.10.60">
    <property type="entry name" value="Homeodomain-like"/>
    <property type="match status" value="1"/>
</dbReference>
<feature type="compositionally biased region" description="Low complexity" evidence="5">
    <location>
        <begin position="910"/>
        <end position="941"/>
    </location>
</feature>
<feature type="domain" description="Myb-like" evidence="6">
    <location>
        <begin position="997"/>
        <end position="1043"/>
    </location>
</feature>
<feature type="compositionally biased region" description="Polar residues" evidence="5">
    <location>
        <begin position="858"/>
        <end position="869"/>
    </location>
</feature>
<feature type="compositionally biased region" description="Low complexity" evidence="5">
    <location>
        <begin position="461"/>
        <end position="471"/>
    </location>
</feature>
<dbReference type="CDD" id="cd00167">
    <property type="entry name" value="SANT"/>
    <property type="match status" value="1"/>
</dbReference>
<evidence type="ECO:0000256" key="5">
    <source>
        <dbReference type="SAM" id="MobiDB-lite"/>
    </source>
</evidence>
<feature type="compositionally biased region" description="Basic residues" evidence="5">
    <location>
        <begin position="364"/>
        <end position="376"/>
    </location>
</feature>
<feature type="compositionally biased region" description="Polar residues" evidence="5">
    <location>
        <begin position="1"/>
        <end position="10"/>
    </location>
</feature>
<evidence type="ECO:0000256" key="2">
    <source>
        <dbReference type="ARBA" id="ARBA00023125"/>
    </source>
</evidence>
<feature type="compositionally biased region" description="Basic residues" evidence="5">
    <location>
        <begin position="681"/>
        <end position="692"/>
    </location>
</feature>
<feature type="compositionally biased region" description="Basic and acidic residues" evidence="5">
    <location>
        <begin position="996"/>
        <end position="1007"/>
    </location>
</feature>
<feature type="compositionally biased region" description="Basic and acidic residues" evidence="5">
    <location>
        <begin position="1127"/>
        <end position="1160"/>
    </location>
</feature>
<dbReference type="InterPro" id="IPR009057">
    <property type="entry name" value="Homeodomain-like_sf"/>
</dbReference>
<organism evidence="9 10">
    <name type="scientific">Tilletia horrida</name>
    <dbReference type="NCBI Taxonomy" id="155126"/>
    <lineage>
        <taxon>Eukaryota</taxon>
        <taxon>Fungi</taxon>
        <taxon>Dikarya</taxon>
        <taxon>Basidiomycota</taxon>
        <taxon>Ustilaginomycotina</taxon>
        <taxon>Exobasidiomycetes</taxon>
        <taxon>Tilletiales</taxon>
        <taxon>Tilletiaceae</taxon>
        <taxon>Tilletia</taxon>
    </lineage>
</organism>
<evidence type="ECO:0000256" key="1">
    <source>
        <dbReference type="ARBA" id="ARBA00004123"/>
    </source>
</evidence>
<dbReference type="GO" id="GO:0003700">
    <property type="term" value="F:DNA-binding transcription factor activity"/>
    <property type="evidence" value="ECO:0007669"/>
    <property type="project" value="TreeGrafter"/>
</dbReference>
<dbReference type="Proteomes" id="UP001176517">
    <property type="component" value="Unassembled WGS sequence"/>
</dbReference>
<gene>
    <name evidence="9" type="ORF">OC846_005671</name>
</gene>
<evidence type="ECO:0000259" key="6">
    <source>
        <dbReference type="PROSITE" id="PS50090"/>
    </source>
</evidence>
<feature type="compositionally biased region" description="Low complexity" evidence="5">
    <location>
        <begin position="439"/>
        <end position="453"/>
    </location>
</feature>
<feature type="region of interest" description="Disordered" evidence="5">
    <location>
        <begin position="739"/>
        <end position="1007"/>
    </location>
</feature>
<feature type="compositionally biased region" description="Acidic residues" evidence="5">
    <location>
        <begin position="777"/>
        <end position="794"/>
    </location>
</feature>
<feature type="region of interest" description="Disordered" evidence="5">
    <location>
        <begin position="1"/>
        <end position="57"/>
    </location>
</feature>
<dbReference type="PROSITE" id="PS50090">
    <property type="entry name" value="MYB_LIKE"/>
    <property type="match status" value="1"/>
</dbReference>
<dbReference type="InterPro" id="IPR001005">
    <property type="entry name" value="SANT/Myb"/>
</dbReference>
<dbReference type="InterPro" id="IPR017884">
    <property type="entry name" value="SANT_dom"/>
</dbReference>
<feature type="compositionally biased region" description="Low complexity" evidence="5">
    <location>
        <begin position="339"/>
        <end position="352"/>
    </location>
</feature>
<comment type="caution">
    <text evidence="9">The sequence shown here is derived from an EMBL/GenBank/DDBJ whole genome shotgun (WGS) entry which is preliminary data.</text>
</comment>
<dbReference type="InterPro" id="IPR017930">
    <property type="entry name" value="Myb_dom"/>
</dbReference>
<feature type="domain" description="SANT" evidence="7">
    <location>
        <begin position="1003"/>
        <end position="1051"/>
    </location>
</feature>
<evidence type="ECO:0000259" key="7">
    <source>
        <dbReference type="PROSITE" id="PS51293"/>
    </source>
</evidence>
<proteinExistence type="predicted"/>
<keyword evidence="4" id="KW-0175">Coiled coil</keyword>
<dbReference type="PROSITE" id="PS51294">
    <property type="entry name" value="HTH_MYB"/>
    <property type="match status" value="1"/>
</dbReference>
<comment type="subcellular location">
    <subcellularLocation>
        <location evidence="1">Nucleus</location>
    </subcellularLocation>
</comment>
<dbReference type="SUPFAM" id="SSF46689">
    <property type="entry name" value="Homeodomain-like"/>
    <property type="match status" value="1"/>
</dbReference>
<accession>A0AAN6GMX1</accession>
<protein>
    <recommendedName>
        <fullName evidence="11">Myb-like domain-containing protein</fullName>
    </recommendedName>
</protein>
<feature type="region of interest" description="Disordered" evidence="5">
    <location>
        <begin position="335"/>
        <end position="381"/>
    </location>
</feature>
<dbReference type="AlphaFoldDB" id="A0AAN6GMX1"/>
<sequence>MTADTASSVGGLTEDKEVTSSTLAGGDNIAAEPAIPSNKNGNDDYTRSRTPSPILPRLQKLPEFSGSADSTGHLSFPPFGISQAHLDSILHDSTTDAPDPSLMQLPDIESLVLTVQALAGDLANTEDTKTQQLMHSAKTLGEQALGYAQNNAVLRSSLNNTRVHALSAINALSASASHTTVAERDLRQRLQVELEGQRAQSRMLAGMMGRAKAKTQAENPTHVLKKEDETQVGYGSGSDAGADTMTHGELLKDRSRIIADRRFLKNRVKDAEAQLMRMESELKALRPLMISASAGPSSPHYRALPWPSTLRNQHPYSYGQQHGYLSDPFALGSATSVYPPNSSGIGSGPTSPSKRDRLLSQQQHQHHTQQSRRRRAATLGDAESEHLILAARRYREYTRRAERDGAILEDSTTRAQDSDGGADGSRNAATFPVSERARAQTQQGGQAAGYPQGSDRHYANSSQFSHQQQHQPGYAFPPGEGGQATSPILAGARTALAGQVPGHVPFVPYGLHYNYLSDPRDAAVSAAVMNGYAHGSNLPMTLSNGPPGTPQHPSPNPFEPGTAVHTQFPSAVAAAQQQSQGSANSYSGYVSRAHPNPVSADRSSAASGAGSKSSGMPGNNSGVLSSIVSGGNTPRTPPPMHDRLPRGARTDGSISRIRSIPNSPRGSPSAVMRGAEWPARSGHHPNAHHLHHPATIGAGPAPTPPHPSATPVIGINASPSGSGLFSDLLNAAQSALRPGQEGRALVQSRIHGRRPDGRTIGGLERRPLGPGEGPFERDEDDNDSLPYSDDDSEDSSGRGGKRPQQSAWTSYEQGIDEESSNNARSGNSAKNGLGSPKRRRVSAQLNSPSKRAAKGSRKTGTIPNDSAPGSPSKDRTPRAAFGSNSAGAGGHASTAGSKRGSASLHQKGNSGSNAGLSALDLLADQAAASSNQSQNSGDSGSEQQSLGPASRLSIGGGRRSSADGEDDGMDVETFSTGHSDGKQGGFDRLTASQLAGEKRSTYTRWSSEEDTKLRAAILQHGQRWELVSRAVETRSYHQCRQRYLLLRRKEAAAKSDANAAGSQDGSGGRYDAQNSQRTPRASSVASSTTSNGRAHSQRTNSIPSDGGDMDQTMTSHRERAAIGALYHHPEEGRHEGGDDRGAQPDGDRRMELRSVSREADEGATAHVADQAPAKGEVREIDEVSEEP</sequence>
<keyword evidence="10" id="KW-1185">Reference proteome</keyword>
<evidence type="ECO:0000259" key="8">
    <source>
        <dbReference type="PROSITE" id="PS51294"/>
    </source>
</evidence>
<dbReference type="InterPro" id="IPR051651">
    <property type="entry name" value="DMTF1_DNA-bind_reg"/>
</dbReference>
<evidence type="ECO:0000313" key="9">
    <source>
        <dbReference type="EMBL" id="KAK0545429.1"/>
    </source>
</evidence>
<dbReference type="GO" id="GO:0000976">
    <property type="term" value="F:transcription cis-regulatory region binding"/>
    <property type="evidence" value="ECO:0007669"/>
    <property type="project" value="TreeGrafter"/>
</dbReference>
<dbReference type="PANTHER" id="PTHR46380:SF2">
    <property type="entry name" value="CYCLIN-D-BINDING MYB-LIKE TRANSCRIPTION FACTOR 1"/>
    <property type="match status" value="1"/>
</dbReference>
<feature type="compositionally biased region" description="Low complexity" evidence="5">
    <location>
        <begin position="599"/>
        <end position="618"/>
    </location>
</feature>
<feature type="region of interest" description="Disordered" evidence="5">
    <location>
        <begin position="1054"/>
        <end position="1187"/>
    </location>
</feature>
<keyword evidence="3" id="KW-0539">Nucleus</keyword>
<feature type="compositionally biased region" description="Polar residues" evidence="5">
    <location>
        <begin position="619"/>
        <end position="634"/>
    </location>
</feature>
<dbReference type="PROSITE" id="PS51293">
    <property type="entry name" value="SANT"/>
    <property type="match status" value="1"/>
</dbReference>
<dbReference type="GO" id="GO:0005634">
    <property type="term" value="C:nucleus"/>
    <property type="evidence" value="ECO:0007669"/>
    <property type="project" value="UniProtKB-SubCell"/>
</dbReference>
<feature type="compositionally biased region" description="Low complexity" evidence="5">
    <location>
        <begin position="652"/>
        <end position="669"/>
    </location>
</feature>
<feature type="compositionally biased region" description="Low complexity" evidence="5">
    <location>
        <begin position="567"/>
        <end position="587"/>
    </location>
</feature>
<feature type="compositionally biased region" description="Polar residues" evidence="5">
    <location>
        <begin position="1072"/>
        <end position="1103"/>
    </location>
</feature>
<name>A0AAN6GMX1_9BASI</name>
<evidence type="ECO:0000313" key="10">
    <source>
        <dbReference type="Proteomes" id="UP001176517"/>
    </source>
</evidence>
<reference evidence="9" key="1">
    <citation type="journal article" date="2023" name="PhytoFront">
        <title>Draft Genome Resources of Seven Strains of Tilletia horrida, Causal Agent of Kernel Smut of Rice.</title>
        <authorList>
            <person name="Khanal S."/>
            <person name="Antony Babu S."/>
            <person name="Zhou X.G."/>
        </authorList>
    </citation>
    <scope>NUCLEOTIDE SEQUENCE</scope>
    <source>
        <strain evidence="9">TX6</strain>
    </source>
</reference>
<feature type="compositionally biased region" description="Pro residues" evidence="5">
    <location>
        <begin position="547"/>
        <end position="558"/>
    </location>
</feature>
<feature type="coiled-coil region" evidence="4">
    <location>
        <begin position="254"/>
        <end position="281"/>
    </location>
</feature>
<dbReference type="PANTHER" id="PTHR46380">
    <property type="entry name" value="CYCLIN-D-BINDING MYB-LIKE TRANSCRIPTION FACTOR 1"/>
    <property type="match status" value="1"/>
</dbReference>
<keyword evidence="2" id="KW-0238">DNA-binding</keyword>
<dbReference type="SMART" id="SM00717">
    <property type="entry name" value="SANT"/>
    <property type="match status" value="1"/>
</dbReference>
<evidence type="ECO:0000256" key="4">
    <source>
        <dbReference type="SAM" id="Coils"/>
    </source>
</evidence>
<dbReference type="EMBL" id="JAPDMZ010000231">
    <property type="protein sequence ID" value="KAK0545429.1"/>
    <property type="molecule type" value="Genomic_DNA"/>
</dbReference>
<feature type="compositionally biased region" description="Basic and acidic residues" evidence="5">
    <location>
        <begin position="640"/>
        <end position="649"/>
    </location>
</feature>
<feature type="compositionally biased region" description="Polar residues" evidence="5">
    <location>
        <begin position="803"/>
        <end position="812"/>
    </location>
</feature>
<feature type="region of interest" description="Disordered" evidence="5">
    <location>
        <begin position="539"/>
        <end position="694"/>
    </location>
</feature>
<feature type="compositionally biased region" description="Polar residues" evidence="5">
    <location>
        <begin position="820"/>
        <end position="830"/>
    </location>
</feature>
<evidence type="ECO:0008006" key="11">
    <source>
        <dbReference type="Google" id="ProtNLM"/>
    </source>
</evidence>
<feature type="domain" description="HTH myb-type" evidence="8">
    <location>
        <begin position="1004"/>
        <end position="1051"/>
    </location>
</feature>
<evidence type="ECO:0000256" key="3">
    <source>
        <dbReference type="ARBA" id="ARBA00023242"/>
    </source>
</evidence>
<feature type="compositionally biased region" description="Low complexity" evidence="5">
    <location>
        <begin position="879"/>
        <end position="897"/>
    </location>
</feature>
<dbReference type="Pfam" id="PF00249">
    <property type="entry name" value="Myb_DNA-binding"/>
    <property type="match status" value="1"/>
</dbReference>
<feature type="compositionally biased region" description="Basic and acidic residues" evidence="5">
    <location>
        <begin position="753"/>
        <end position="767"/>
    </location>
</feature>
<feature type="region of interest" description="Disordered" evidence="5">
    <location>
        <begin position="405"/>
        <end position="486"/>
    </location>
</feature>